<accession>B3S808</accession>
<dbReference type="PANTHER" id="PTHR35205">
    <property type="entry name" value="NB-ARC AND TPR DOMAIN PROTEIN"/>
    <property type="match status" value="1"/>
</dbReference>
<evidence type="ECO:0008006" key="3">
    <source>
        <dbReference type="Google" id="ProtNLM"/>
    </source>
</evidence>
<dbReference type="HOGENOM" id="CLU_331858_0_0_1"/>
<dbReference type="PhylomeDB" id="B3S808"/>
<protein>
    <recommendedName>
        <fullName evidence="3">NB-ARC domain-containing protein</fullName>
    </recommendedName>
</protein>
<dbReference type="RefSeq" id="XP_002116440.1">
    <property type="nucleotide sequence ID" value="XM_002116404.1"/>
</dbReference>
<dbReference type="CTD" id="6757652"/>
<dbReference type="InterPro" id="IPR027417">
    <property type="entry name" value="P-loop_NTPase"/>
</dbReference>
<dbReference type="Proteomes" id="UP000009022">
    <property type="component" value="Unassembled WGS sequence"/>
</dbReference>
<dbReference type="PANTHER" id="PTHR35205:SF1">
    <property type="entry name" value="ZU5 DOMAIN-CONTAINING PROTEIN"/>
    <property type="match status" value="1"/>
</dbReference>
<dbReference type="InParanoid" id="B3S808"/>
<dbReference type="SUPFAM" id="SSF52540">
    <property type="entry name" value="P-loop containing nucleoside triphosphate hydrolases"/>
    <property type="match status" value="1"/>
</dbReference>
<keyword evidence="2" id="KW-1185">Reference proteome</keyword>
<evidence type="ECO:0000313" key="2">
    <source>
        <dbReference type="Proteomes" id="UP000009022"/>
    </source>
</evidence>
<organism evidence="1 2">
    <name type="scientific">Trichoplax adhaerens</name>
    <name type="common">Trichoplax reptans</name>
    <dbReference type="NCBI Taxonomy" id="10228"/>
    <lineage>
        <taxon>Eukaryota</taxon>
        <taxon>Metazoa</taxon>
        <taxon>Placozoa</taxon>
        <taxon>Uniplacotomia</taxon>
        <taxon>Trichoplacea</taxon>
        <taxon>Trichoplacidae</taxon>
        <taxon>Trichoplax</taxon>
    </lineage>
</organism>
<gene>
    <name evidence="1" type="ORF">TRIADDRAFT_60365</name>
</gene>
<sequence length="863" mass="99259">MAKPFNFLTLLDDIQCHLVNKQLDEANELIHLIHSKSTIEDVATPLLIISKAIQIAESQSQLLSTNVLYRLVRFAREIAVFSTNRHNLNTDQGDTKNIMNAVNTLIDTIHKFFKHLVKPNYSCTVDASPYLIFAELDIIYHLIQDAIDSKAGDNNPFNIRDLYHKAFKIVQEGLKVGCKPLEMLASELNTILWNHQSYKIYYIGMDIMCQIACCNQCSDYQRQIAYCGLEVNNDSGSATIIRAFSYFWEKFSESDNMLKTSSLQSNIIIQKWLNDTISLLQSPELPLTVQEKIKLDICRAADCDYPYIGYLLHHYRKQIKPFLRENVPIKLEKLLSAEEIENIQLSKFEINSSQSLLPVITNLPICEDLLPRDHYIHELHENLKRKHQCQITQASTIGMGGVGKSSVAILYAQQYQENYDLIRWFHAETEISLQYGMVILAKDIVDKGKNIDPIRYEKIARVRYWFNEYSKQHPEIFKTSDDGKMITVASESYNDKGGIIEKLVTATMEFIVSYCRYLLIYDNADSKDKVQRYLPKKTGNGHVVITSRHREWTDDIDYVEVEVFNREESTAYLLQRTKSDDKEAANAISELVGDLPLALAQVAACIRRTGLKLTGYLSKLKNEEQNLWKGKFGPSYYRKYIETSTGQVKLSEPLTHITTWTLTLSQLLEQHPIVEHIMILIGYIAADNIADSFLYEFCQQQDPNITKSDFDEGILALIDYNILHISDDSGECYDTHRIIQYAIQDYILKTVSAKVGHTSEDLTYPEDIVLSRILTYLTGVISVENYQDNVDIDKNKHLIMAVGHTDQFRKHVKTSQLLQYQLPYLEEQMLNLISKFSVVDKVEHITLESLMQIEGFQKCKIDN</sequence>
<dbReference type="GeneID" id="6757652"/>
<dbReference type="OrthoDB" id="6136658at2759"/>
<proteinExistence type="predicted"/>
<dbReference type="GO" id="GO:0043531">
    <property type="term" value="F:ADP binding"/>
    <property type="evidence" value="ECO:0007669"/>
    <property type="project" value="InterPro"/>
</dbReference>
<dbReference type="AlphaFoldDB" id="B3S808"/>
<evidence type="ECO:0000313" key="1">
    <source>
        <dbReference type="EMBL" id="EDV21110.1"/>
    </source>
</evidence>
<dbReference type="EMBL" id="DS985255">
    <property type="protein sequence ID" value="EDV21110.1"/>
    <property type="molecule type" value="Genomic_DNA"/>
</dbReference>
<name>B3S808_TRIAD</name>
<dbReference type="KEGG" id="tad:TRIADDRAFT_60365"/>
<reference evidence="1 2" key="1">
    <citation type="journal article" date="2008" name="Nature">
        <title>The Trichoplax genome and the nature of placozoans.</title>
        <authorList>
            <person name="Srivastava M."/>
            <person name="Begovic E."/>
            <person name="Chapman J."/>
            <person name="Putnam N.H."/>
            <person name="Hellsten U."/>
            <person name="Kawashima T."/>
            <person name="Kuo A."/>
            <person name="Mitros T."/>
            <person name="Salamov A."/>
            <person name="Carpenter M.L."/>
            <person name="Signorovitch A.Y."/>
            <person name="Moreno M.A."/>
            <person name="Kamm K."/>
            <person name="Grimwood J."/>
            <person name="Schmutz J."/>
            <person name="Shapiro H."/>
            <person name="Grigoriev I.V."/>
            <person name="Buss L.W."/>
            <person name="Schierwater B."/>
            <person name="Dellaporta S.L."/>
            <person name="Rokhsar D.S."/>
        </authorList>
    </citation>
    <scope>NUCLEOTIDE SEQUENCE [LARGE SCALE GENOMIC DNA]</scope>
    <source>
        <strain evidence="1 2">Grell-BS-1999</strain>
    </source>
</reference>
<dbReference type="Gene3D" id="3.40.50.300">
    <property type="entry name" value="P-loop containing nucleotide triphosphate hydrolases"/>
    <property type="match status" value="1"/>
</dbReference>